<dbReference type="InterPro" id="IPR050508">
    <property type="entry name" value="Methyltransf_Superfamily"/>
</dbReference>
<evidence type="ECO:0000256" key="2">
    <source>
        <dbReference type="SAM" id="Phobius"/>
    </source>
</evidence>
<dbReference type="OrthoDB" id="416496at2759"/>
<dbReference type="AlphaFoldDB" id="A0A6A5Y8A4"/>
<gene>
    <name evidence="3" type="ORF">BU24DRAFT_22444</name>
</gene>
<dbReference type="InterPro" id="IPR029063">
    <property type="entry name" value="SAM-dependent_MTases_sf"/>
</dbReference>
<evidence type="ECO:0000256" key="1">
    <source>
        <dbReference type="SAM" id="MobiDB-lite"/>
    </source>
</evidence>
<dbReference type="GO" id="GO:0032259">
    <property type="term" value="P:methylation"/>
    <property type="evidence" value="ECO:0007669"/>
    <property type="project" value="UniProtKB-KW"/>
</dbReference>
<keyword evidence="3" id="KW-0808">Transferase</keyword>
<evidence type="ECO:0000313" key="4">
    <source>
        <dbReference type="Proteomes" id="UP000799778"/>
    </source>
</evidence>
<accession>A0A6A5Y8A4</accession>
<keyword evidence="2" id="KW-0812">Transmembrane</keyword>
<keyword evidence="2" id="KW-1133">Transmembrane helix</keyword>
<dbReference type="Pfam" id="PF13489">
    <property type="entry name" value="Methyltransf_23"/>
    <property type="match status" value="1"/>
</dbReference>
<feature type="transmembrane region" description="Helical" evidence="2">
    <location>
        <begin position="114"/>
        <end position="134"/>
    </location>
</feature>
<keyword evidence="3" id="KW-0489">Methyltransferase</keyword>
<keyword evidence="4" id="KW-1185">Reference proteome</keyword>
<name>A0A6A5Y8A4_9PLEO</name>
<proteinExistence type="predicted"/>
<evidence type="ECO:0000313" key="3">
    <source>
        <dbReference type="EMBL" id="KAF2021546.1"/>
    </source>
</evidence>
<dbReference type="GeneID" id="54279488"/>
<protein>
    <submittedName>
        <fullName evidence="3">S-adenosyl-L-methionine-dependent methyltransferase</fullName>
    </submittedName>
</protein>
<dbReference type="SUPFAM" id="SSF53335">
    <property type="entry name" value="S-adenosyl-L-methionine-dependent methyltransferases"/>
    <property type="match status" value="1"/>
</dbReference>
<dbReference type="GO" id="GO:0008168">
    <property type="term" value="F:methyltransferase activity"/>
    <property type="evidence" value="ECO:0007669"/>
    <property type="project" value="UniProtKB-KW"/>
</dbReference>
<sequence length="410" mass="45651">MAKLPKVPKGTLGKAPLAKTPHRAPPPKAQTQTQTQSRAQAQARAKQWHIARDNKPEIHSPPKSPSSKLKPSSSTQSPPRAFTPPPPRPRQHELELASSQTLHRAKVTRWRQTPLLICGLAAFGIGLYSVQLWISLSRDPPSDIPDDVSDRFDKEAEGYDEKVNIAEILLGLSSKRKALTEQAKGHVLEVAVGTGRNIDYYPRKRCDTVTLLDSSGPMLSVAKRKWRDTHGGEYFGRVVFKQQSALDEIVPPYGSHGGFDTVIQTMGLCSTSRPVDLLRNLERCTREDGGRILLLEHGKSYFGWLNGLLDRTAPQHAVEHGCWWNKDIGAIVEESGLEVVEIKRYNFGTTWWVELRPRTGLKRGMGMNGDVVVDDGDNNNNDAAVAVGKVDLSTNNSRQVAQRSWWALWR</sequence>
<keyword evidence="2" id="KW-0472">Membrane</keyword>
<feature type="compositionally biased region" description="Low complexity" evidence="1">
    <location>
        <begin position="65"/>
        <end position="80"/>
    </location>
</feature>
<dbReference type="CDD" id="cd02440">
    <property type="entry name" value="AdoMet_MTases"/>
    <property type="match status" value="1"/>
</dbReference>
<dbReference type="EMBL" id="ML978066">
    <property type="protein sequence ID" value="KAF2021546.1"/>
    <property type="molecule type" value="Genomic_DNA"/>
</dbReference>
<dbReference type="RefSeq" id="XP_033389885.1">
    <property type="nucleotide sequence ID" value="XM_033522091.1"/>
</dbReference>
<feature type="compositionally biased region" description="Basic and acidic residues" evidence="1">
    <location>
        <begin position="50"/>
        <end position="60"/>
    </location>
</feature>
<reference evidence="3" key="1">
    <citation type="journal article" date="2020" name="Stud. Mycol.">
        <title>101 Dothideomycetes genomes: a test case for predicting lifestyles and emergence of pathogens.</title>
        <authorList>
            <person name="Haridas S."/>
            <person name="Albert R."/>
            <person name="Binder M."/>
            <person name="Bloem J."/>
            <person name="Labutti K."/>
            <person name="Salamov A."/>
            <person name="Andreopoulos B."/>
            <person name="Baker S."/>
            <person name="Barry K."/>
            <person name="Bills G."/>
            <person name="Bluhm B."/>
            <person name="Cannon C."/>
            <person name="Castanera R."/>
            <person name="Culley D."/>
            <person name="Daum C."/>
            <person name="Ezra D."/>
            <person name="Gonzalez J."/>
            <person name="Henrissat B."/>
            <person name="Kuo A."/>
            <person name="Liang C."/>
            <person name="Lipzen A."/>
            <person name="Lutzoni F."/>
            <person name="Magnuson J."/>
            <person name="Mondo S."/>
            <person name="Nolan M."/>
            <person name="Ohm R."/>
            <person name="Pangilinan J."/>
            <person name="Park H.-J."/>
            <person name="Ramirez L."/>
            <person name="Alfaro M."/>
            <person name="Sun H."/>
            <person name="Tritt A."/>
            <person name="Yoshinaga Y."/>
            <person name="Zwiers L.-H."/>
            <person name="Turgeon B."/>
            <person name="Goodwin S."/>
            <person name="Spatafora J."/>
            <person name="Crous P."/>
            <person name="Grigoriev I."/>
        </authorList>
    </citation>
    <scope>NUCLEOTIDE SEQUENCE</scope>
    <source>
        <strain evidence="3">CBS 175.79</strain>
    </source>
</reference>
<dbReference type="PANTHER" id="PTHR42912:SF83">
    <property type="entry name" value="METHYLTRANSFERASE TYPE 11 DOMAIN-CONTAINING PROTEIN"/>
    <property type="match status" value="1"/>
</dbReference>
<feature type="compositionally biased region" description="Low complexity" evidence="1">
    <location>
        <begin position="30"/>
        <end position="45"/>
    </location>
</feature>
<feature type="region of interest" description="Disordered" evidence="1">
    <location>
        <begin position="1"/>
        <end position="102"/>
    </location>
</feature>
<dbReference type="Gene3D" id="3.40.50.150">
    <property type="entry name" value="Vaccinia Virus protein VP39"/>
    <property type="match status" value="1"/>
</dbReference>
<dbReference type="PANTHER" id="PTHR42912">
    <property type="entry name" value="METHYLTRANSFERASE"/>
    <property type="match status" value="1"/>
</dbReference>
<organism evidence="3 4">
    <name type="scientific">Aaosphaeria arxii CBS 175.79</name>
    <dbReference type="NCBI Taxonomy" id="1450172"/>
    <lineage>
        <taxon>Eukaryota</taxon>
        <taxon>Fungi</taxon>
        <taxon>Dikarya</taxon>
        <taxon>Ascomycota</taxon>
        <taxon>Pezizomycotina</taxon>
        <taxon>Dothideomycetes</taxon>
        <taxon>Pleosporomycetidae</taxon>
        <taxon>Pleosporales</taxon>
        <taxon>Pleosporales incertae sedis</taxon>
        <taxon>Aaosphaeria</taxon>
    </lineage>
</organism>
<dbReference type="Proteomes" id="UP000799778">
    <property type="component" value="Unassembled WGS sequence"/>
</dbReference>